<dbReference type="EMBL" id="CH474031">
    <property type="protein sequence ID" value="EDL90825.1"/>
    <property type="molecule type" value="Genomic_DNA"/>
</dbReference>
<reference evidence="1 2" key="1">
    <citation type="submission" date="2005-09" db="EMBL/GenBank/DDBJ databases">
        <authorList>
            <person name="Mural R.J."/>
            <person name="Li P.W."/>
            <person name="Adams M.D."/>
            <person name="Amanatides P.G."/>
            <person name="Baden-Tillson H."/>
            <person name="Barnstead M."/>
            <person name="Chin S.H."/>
            <person name="Dew I."/>
            <person name="Evans C.A."/>
            <person name="Ferriera S."/>
            <person name="Flanigan M."/>
            <person name="Fosler C."/>
            <person name="Glodek A."/>
            <person name="Gu Z."/>
            <person name="Holt R.A."/>
            <person name="Jennings D."/>
            <person name="Kraft C.L."/>
            <person name="Lu F."/>
            <person name="Nguyen T."/>
            <person name="Nusskern D.R."/>
            <person name="Pfannkoch C.M."/>
            <person name="Sitter C."/>
            <person name="Sutton G.G."/>
            <person name="Venter J.C."/>
            <person name="Wang Z."/>
            <person name="Woodage T."/>
            <person name="Zheng X.H."/>
            <person name="Zhong F."/>
        </authorList>
    </citation>
    <scope>NUCLEOTIDE SEQUENCE [LARGE SCALE GENOMIC DNA]</scope>
    <source>
        <strain>BN</strain>
        <strain evidence="2">Sprague-Dawley</strain>
    </source>
</reference>
<dbReference type="AlphaFoldDB" id="A6K9R2"/>
<protein>
    <submittedName>
        <fullName evidence="1">RCG63195</fullName>
    </submittedName>
</protein>
<evidence type="ECO:0000313" key="1">
    <source>
        <dbReference type="EMBL" id="EDL90825.1"/>
    </source>
</evidence>
<proteinExistence type="predicted"/>
<organism evidence="1 2">
    <name type="scientific">Rattus norvegicus</name>
    <name type="common">Rat</name>
    <dbReference type="NCBI Taxonomy" id="10116"/>
    <lineage>
        <taxon>Eukaryota</taxon>
        <taxon>Metazoa</taxon>
        <taxon>Chordata</taxon>
        <taxon>Craniata</taxon>
        <taxon>Vertebrata</taxon>
        <taxon>Euteleostomi</taxon>
        <taxon>Mammalia</taxon>
        <taxon>Eutheria</taxon>
        <taxon>Euarchontoglires</taxon>
        <taxon>Glires</taxon>
        <taxon>Rodentia</taxon>
        <taxon>Myomorpha</taxon>
        <taxon>Muroidea</taxon>
        <taxon>Muridae</taxon>
        <taxon>Murinae</taxon>
        <taxon>Rattus</taxon>
    </lineage>
</organism>
<dbReference type="Proteomes" id="UP000234681">
    <property type="component" value="Chromosome 16"/>
</dbReference>
<name>A6K9R2_RAT</name>
<accession>A6K9R2</accession>
<gene>
    <name evidence="1" type="ORF">rCG_63195</name>
</gene>
<sequence length="44" mass="5124">MFPHPHALVSLGIINNHYKSKNNSPLFWPLQAVRSMSKYPLLYI</sequence>
<evidence type="ECO:0000313" key="2">
    <source>
        <dbReference type="Proteomes" id="UP000234681"/>
    </source>
</evidence>